<reference evidence="7" key="1">
    <citation type="submission" date="2020-06" db="EMBL/GenBank/DDBJ databases">
        <title>Paenibacillus sp. nov., isolated from soil.</title>
        <authorList>
            <person name="Seo Y.L."/>
        </authorList>
    </citation>
    <scope>NUCLEOTIDE SEQUENCE [LARGE SCALE GENOMIC DNA]</scope>
    <source>
        <strain evidence="7">JW14</strain>
    </source>
</reference>
<dbReference type="Pfam" id="PF00072">
    <property type="entry name" value="Response_reg"/>
    <property type="match status" value="1"/>
</dbReference>
<keyword evidence="8" id="KW-1185">Reference proteome</keyword>
<dbReference type="GO" id="GO:0043565">
    <property type="term" value="F:sequence-specific DNA binding"/>
    <property type="evidence" value="ECO:0007669"/>
    <property type="project" value="InterPro"/>
</dbReference>
<dbReference type="InterPro" id="IPR001789">
    <property type="entry name" value="Sig_transdc_resp-reg_receiver"/>
</dbReference>
<dbReference type="PRINTS" id="PR00032">
    <property type="entry name" value="HTHARAC"/>
</dbReference>
<evidence type="ECO:0000259" key="5">
    <source>
        <dbReference type="PROSITE" id="PS01124"/>
    </source>
</evidence>
<keyword evidence="4" id="KW-0597">Phosphoprotein</keyword>
<dbReference type="SMART" id="SM00448">
    <property type="entry name" value="REC"/>
    <property type="match status" value="1"/>
</dbReference>
<proteinExistence type="predicted"/>
<dbReference type="PROSITE" id="PS00041">
    <property type="entry name" value="HTH_ARAC_FAMILY_1"/>
    <property type="match status" value="1"/>
</dbReference>
<feature type="domain" description="HTH araC/xylS-type" evidence="5">
    <location>
        <begin position="263"/>
        <end position="362"/>
    </location>
</feature>
<dbReference type="GO" id="GO:0000160">
    <property type="term" value="P:phosphorelay signal transduction system"/>
    <property type="evidence" value="ECO:0007669"/>
    <property type="project" value="InterPro"/>
</dbReference>
<dbReference type="PANTHER" id="PTHR43280">
    <property type="entry name" value="ARAC-FAMILY TRANSCRIPTIONAL REGULATOR"/>
    <property type="match status" value="1"/>
</dbReference>
<dbReference type="RefSeq" id="WP_175372657.1">
    <property type="nucleotide sequence ID" value="NZ_JABWCS010000213.1"/>
</dbReference>
<comment type="caution">
    <text evidence="7">The sequence shown here is derived from an EMBL/GenBank/DDBJ whole genome shotgun (WGS) entry which is preliminary data.</text>
</comment>
<dbReference type="SUPFAM" id="SSF52172">
    <property type="entry name" value="CheY-like"/>
    <property type="match status" value="1"/>
</dbReference>
<dbReference type="Gene3D" id="1.10.10.60">
    <property type="entry name" value="Homeodomain-like"/>
    <property type="match status" value="2"/>
</dbReference>
<dbReference type="PROSITE" id="PS01124">
    <property type="entry name" value="HTH_ARAC_FAMILY_2"/>
    <property type="match status" value="1"/>
</dbReference>
<dbReference type="AlphaFoldDB" id="A0A850EWC1"/>
<protein>
    <submittedName>
        <fullName evidence="7">Response regulator</fullName>
    </submittedName>
</protein>
<dbReference type="SUPFAM" id="SSF46689">
    <property type="entry name" value="Homeodomain-like"/>
    <property type="match status" value="2"/>
</dbReference>
<dbReference type="GO" id="GO:0003700">
    <property type="term" value="F:DNA-binding transcription factor activity"/>
    <property type="evidence" value="ECO:0007669"/>
    <property type="project" value="InterPro"/>
</dbReference>
<dbReference type="PANTHER" id="PTHR43280:SF2">
    <property type="entry name" value="HTH-TYPE TRANSCRIPTIONAL REGULATOR EXSA"/>
    <property type="match status" value="1"/>
</dbReference>
<feature type="domain" description="Response regulatory" evidence="6">
    <location>
        <begin position="3"/>
        <end position="120"/>
    </location>
</feature>
<dbReference type="Pfam" id="PF12833">
    <property type="entry name" value="HTH_18"/>
    <property type="match status" value="1"/>
</dbReference>
<evidence type="ECO:0000256" key="3">
    <source>
        <dbReference type="ARBA" id="ARBA00023163"/>
    </source>
</evidence>
<dbReference type="PROSITE" id="PS50110">
    <property type="entry name" value="RESPONSE_REGULATORY"/>
    <property type="match status" value="1"/>
</dbReference>
<keyword evidence="2" id="KW-0238">DNA-binding</keyword>
<accession>A0A850EWC1</accession>
<dbReference type="InterPro" id="IPR011006">
    <property type="entry name" value="CheY-like_superfamily"/>
</dbReference>
<dbReference type="Gene3D" id="3.40.50.2300">
    <property type="match status" value="1"/>
</dbReference>
<dbReference type="InterPro" id="IPR020449">
    <property type="entry name" value="Tscrpt_reg_AraC-type_HTH"/>
</dbReference>
<dbReference type="EMBL" id="JABWCS010000213">
    <property type="protein sequence ID" value="NUU62161.1"/>
    <property type="molecule type" value="Genomic_DNA"/>
</dbReference>
<evidence type="ECO:0000256" key="1">
    <source>
        <dbReference type="ARBA" id="ARBA00023015"/>
    </source>
</evidence>
<keyword evidence="3" id="KW-0804">Transcription</keyword>
<dbReference type="InterPro" id="IPR018062">
    <property type="entry name" value="HTH_AraC-typ_CS"/>
</dbReference>
<evidence type="ECO:0000256" key="4">
    <source>
        <dbReference type="PROSITE-ProRule" id="PRU00169"/>
    </source>
</evidence>
<dbReference type="InterPro" id="IPR018060">
    <property type="entry name" value="HTH_AraC"/>
</dbReference>
<feature type="modified residue" description="4-aspartylphosphate" evidence="4">
    <location>
        <position position="55"/>
    </location>
</feature>
<gene>
    <name evidence="7" type="ORF">HPT30_17600</name>
</gene>
<dbReference type="InterPro" id="IPR009057">
    <property type="entry name" value="Homeodomain-like_sf"/>
</dbReference>
<sequence length="363" mass="42010">MYRIMIVDDEPLFRDYLRMKMDWEDYGYMVCCEARNGKEALEEAEIHRPHLALIDINMPFMNGFELAEQLKIRFSEMTIVFVTGHNEFEYVQQAVRLGVHDYLLKPFNREELAAMLERIQPKLPKLQESPEEAQAALQSADVNNKQYPAAAIQESILISLRLSDQDTLSEVKRAIQSLRSHDLNSEYVYTMLMGLVSIGLSFAGERGVASEHLLENLTGSSPDKNLRGCVTWDEIEVWLLSFFERLIGLTESTRQTKSYKLYSDAKAYIEQHYTEEELSVEAVAAILFVDPSYLRRVFRKESGYSVLDHITHIRMKKAKELIQKGNMKLSTIAYEVGYSDPNYFSKSFKKKFGMTPTEFEQLR</sequence>
<dbReference type="CDD" id="cd17536">
    <property type="entry name" value="REC_YesN-like"/>
    <property type="match status" value="1"/>
</dbReference>
<evidence type="ECO:0000256" key="2">
    <source>
        <dbReference type="ARBA" id="ARBA00023125"/>
    </source>
</evidence>
<name>A0A850EWC1_9BACL</name>
<evidence type="ECO:0000259" key="6">
    <source>
        <dbReference type="PROSITE" id="PS50110"/>
    </source>
</evidence>
<keyword evidence="1" id="KW-0805">Transcription regulation</keyword>
<dbReference type="SMART" id="SM00342">
    <property type="entry name" value="HTH_ARAC"/>
    <property type="match status" value="1"/>
</dbReference>
<evidence type="ECO:0000313" key="8">
    <source>
        <dbReference type="Proteomes" id="UP000564806"/>
    </source>
</evidence>
<evidence type="ECO:0000313" key="7">
    <source>
        <dbReference type="EMBL" id="NUU62161.1"/>
    </source>
</evidence>
<organism evidence="7 8">
    <name type="scientific">Paenibacillus agri</name>
    <dbReference type="NCBI Taxonomy" id="2744309"/>
    <lineage>
        <taxon>Bacteria</taxon>
        <taxon>Bacillati</taxon>
        <taxon>Bacillota</taxon>
        <taxon>Bacilli</taxon>
        <taxon>Bacillales</taxon>
        <taxon>Paenibacillaceae</taxon>
        <taxon>Paenibacillus</taxon>
    </lineage>
</organism>
<dbReference type="Proteomes" id="UP000564806">
    <property type="component" value="Unassembled WGS sequence"/>
</dbReference>